<keyword evidence="2" id="KW-1185">Reference proteome</keyword>
<evidence type="ECO:0000313" key="1">
    <source>
        <dbReference type="EMBL" id="MFH5254378.1"/>
    </source>
</evidence>
<name>A0ABW7LCM5_9BURK</name>
<gene>
    <name evidence="1" type="ORF">ACGTRS_24390</name>
</gene>
<accession>A0ABW7LCM5</accession>
<organism evidence="1 2">
    <name type="scientific">Burkholderia semiarida</name>
    <dbReference type="NCBI Taxonomy" id="2843303"/>
    <lineage>
        <taxon>Bacteria</taxon>
        <taxon>Pseudomonadati</taxon>
        <taxon>Pseudomonadota</taxon>
        <taxon>Betaproteobacteria</taxon>
        <taxon>Burkholderiales</taxon>
        <taxon>Burkholderiaceae</taxon>
        <taxon>Burkholderia</taxon>
        <taxon>Burkholderia cepacia complex</taxon>
    </lineage>
</organism>
<evidence type="ECO:0008006" key="3">
    <source>
        <dbReference type="Google" id="ProtNLM"/>
    </source>
</evidence>
<dbReference type="RefSeq" id="WP_395130445.1">
    <property type="nucleotide sequence ID" value="NZ_JBIMPM010000035.1"/>
</dbReference>
<dbReference type="EMBL" id="JBIMPM010000035">
    <property type="protein sequence ID" value="MFH5254378.1"/>
    <property type="molecule type" value="Genomic_DNA"/>
</dbReference>
<feature type="non-terminal residue" evidence="1">
    <location>
        <position position="1"/>
    </location>
</feature>
<sequence length="86" mass="9329">PFMGAISTFGTNSKPIEVADRYPPMGIDEGSKLWEKTAGVLRGTTNRPDDLDSAHLPPWMATFVVANLVPGFAGADRKGSGFWEEF</sequence>
<reference evidence="1 2" key="1">
    <citation type="submission" date="2024-10" db="EMBL/GenBank/DDBJ databases">
        <title>Burkholderia semiarida in Mexico.</title>
        <authorList>
            <person name="Estrada P."/>
        </authorList>
    </citation>
    <scope>NUCLEOTIDE SEQUENCE [LARGE SCALE GENOMIC DNA]</scope>
    <source>
        <strain evidence="1 2">CLM7-1</strain>
    </source>
</reference>
<dbReference type="Proteomes" id="UP001609186">
    <property type="component" value="Unassembled WGS sequence"/>
</dbReference>
<comment type="caution">
    <text evidence="1">The sequence shown here is derived from an EMBL/GenBank/DDBJ whole genome shotgun (WGS) entry which is preliminary data.</text>
</comment>
<evidence type="ECO:0000313" key="2">
    <source>
        <dbReference type="Proteomes" id="UP001609186"/>
    </source>
</evidence>
<proteinExistence type="predicted"/>
<protein>
    <recommendedName>
        <fullName evidence="3">Short-chain dehydrogenase</fullName>
    </recommendedName>
</protein>